<dbReference type="PANTHER" id="PTHR16263:SF4">
    <property type="entry name" value="TETRATRICOPEPTIDE REPEAT PROTEIN 38"/>
    <property type="match status" value="1"/>
</dbReference>
<keyword evidence="4" id="KW-1185">Reference proteome</keyword>
<evidence type="ECO:0000256" key="1">
    <source>
        <dbReference type="ARBA" id="ARBA00022737"/>
    </source>
</evidence>
<evidence type="ECO:0000313" key="3">
    <source>
        <dbReference type="EMBL" id="VDK18065.1"/>
    </source>
</evidence>
<sequence>MASWCATNLRDCKRNSYSTISLTDEVWDSAYCPPLILTVSYREIPVKINLLEAWIDIGLPMTTTSNEAARLYDALLRQYVSWSDCEVLGGVDTTIDALKKADPDCVMGRVLTLGLEAIGTGRSTALDEEYASDLARLLEDANKFGNEREKIHVKALNLFTSGLQLFIFSDCSEMKQACVEWEQILRDAPTDLLALKFAHDTYFYLGDRYAIRDSVARVLPHWNATIPCYSYLYGMHAFGLEECEEYGQAEQEAIKVSETFPLKFLSKIFSRRTSL</sequence>
<dbReference type="InterPro" id="IPR033891">
    <property type="entry name" value="TTC38"/>
</dbReference>
<evidence type="ECO:0000313" key="4">
    <source>
        <dbReference type="Proteomes" id="UP000267096"/>
    </source>
</evidence>
<organism evidence="5">
    <name type="scientific">Anisakis simplex</name>
    <name type="common">Herring worm</name>
    <dbReference type="NCBI Taxonomy" id="6269"/>
    <lineage>
        <taxon>Eukaryota</taxon>
        <taxon>Metazoa</taxon>
        <taxon>Ecdysozoa</taxon>
        <taxon>Nematoda</taxon>
        <taxon>Chromadorea</taxon>
        <taxon>Rhabditida</taxon>
        <taxon>Spirurina</taxon>
        <taxon>Ascaridomorpha</taxon>
        <taxon>Ascaridoidea</taxon>
        <taxon>Anisakidae</taxon>
        <taxon>Anisakis</taxon>
        <taxon>Anisakis simplex complex</taxon>
    </lineage>
</organism>
<reference evidence="5" key="1">
    <citation type="submission" date="2017-02" db="UniProtKB">
        <authorList>
            <consortium name="WormBaseParasite"/>
        </authorList>
    </citation>
    <scope>IDENTIFICATION</scope>
</reference>
<accession>A0A0M3J035</accession>
<dbReference type="AlphaFoldDB" id="A0A0M3J035"/>
<dbReference type="OrthoDB" id="1427555at2759"/>
<evidence type="ECO:0000313" key="5">
    <source>
        <dbReference type="WBParaSite" id="ASIM_0000087101-mRNA-1"/>
    </source>
</evidence>
<dbReference type="PANTHER" id="PTHR16263">
    <property type="entry name" value="TETRATRICOPEPTIDE REPEAT PROTEIN 38"/>
    <property type="match status" value="1"/>
</dbReference>
<evidence type="ECO:0000256" key="2">
    <source>
        <dbReference type="ARBA" id="ARBA00022803"/>
    </source>
</evidence>
<reference evidence="3 4" key="2">
    <citation type="submission" date="2018-11" db="EMBL/GenBank/DDBJ databases">
        <authorList>
            <consortium name="Pathogen Informatics"/>
        </authorList>
    </citation>
    <scope>NUCLEOTIDE SEQUENCE [LARGE SCALE GENOMIC DNA]</scope>
</reference>
<dbReference type="WBParaSite" id="ASIM_0000087101-mRNA-1">
    <property type="protein sequence ID" value="ASIM_0000087101-mRNA-1"/>
    <property type="gene ID" value="ASIM_0000087101"/>
</dbReference>
<gene>
    <name evidence="3" type="ORF">ASIM_LOCUS768</name>
</gene>
<proteinExistence type="predicted"/>
<dbReference type="EMBL" id="UYRR01000623">
    <property type="protein sequence ID" value="VDK18065.1"/>
    <property type="molecule type" value="Genomic_DNA"/>
</dbReference>
<keyword evidence="1" id="KW-0677">Repeat</keyword>
<name>A0A0M3J035_ANISI</name>
<dbReference type="Proteomes" id="UP000267096">
    <property type="component" value="Unassembled WGS sequence"/>
</dbReference>
<protein>
    <submittedName>
        <fullName evidence="5">Tetratricopeptide repeat protein 38 (inferred by orthology to a human protein)</fullName>
    </submittedName>
</protein>
<keyword evidence="2" id="KW-0802">TPR repeat</keyword>